<dbReference type="InterPro" id="IPR006094">
    <property type="entry name" value="Oxid_FAD_bind_N"/>
</dbReference>
<dbReference type="FunFam" id="3.30.465.10:FF:000001">
    <property type="entry name" value="D-2-hydroxyglutarate dehydrogenase, mitochondrial"/>
    <property type="match status" value="1"/>
</dbReference>
<dbReference type="GO" id="GO:0022904">
    <property type="term" value="P:respiratory electron transport chain"/>
    <property type="evidence" value="ECO:0007669"/>
    <property type="project" value="TreeGrafter"/>
</dbReference>
<dbReference type="InterPro" id="IPR004113">
    <property type="entry name" value="FAD-bd_oxidored_4_C"/>
</dbReference>
<dbReference type="PANTHER" id="PTHR43716">
    <property type="entry name" value="D-2-HYDROXYGLUTARATE DEHYDROGENASE, MITOCHONDRIAL"/>
    <property type="match status" value="1"/>
</dbReference>
<dbReference type="Gene3D" id="1.10.45.10">
    <property type="entry name" value="Vanillyl-alcohol Oxidase, Chain A, domain 4"/>
    <property type="match status" value="1"/>
</dbReference>
<dbReference type="Gene3D" id="3.30.70.2740">
    <property type="match status" value="1"/>
</dbReference>
<organism evidence="7 8">
    <name type="scientific">Sinorhizobium fredii (strain HH103)</name>
    <dbReference type="NCBI Taxonomy" id="1117943"/>
    <lineage>
        <taxon>Bacteria</taxon>
        <taxon>Pseudomonadati</taxon>
        <taxon>Pseudomonadota</taxon>
        <taxon>Alphaproteobacteria</taxon>
        <taxon>Hyphomicrobiales</taxon>
        <taxon>Rhizobiaceae</taxon>
        <taxon>Sinorhizobium/Ensifer group</taxon>
        <taxon>Sinorhizobium</taxon>
    </lineage>
</organism>
<dbReference type="FunFam" id="1.10.45.10:FF:000001">
    <property type="entry name" value="D-lactate dehydrogenase mitochondrial"/>
    <property type="match status" value="1"/>
</dbReference>
<dbReference type="InterPro" id="IPR036318">
    <property type="entry name" value="FAD-bd_PCMH-like_sf"/>
</dbReference>
<keyword evidence="4" id="KW-0274">FAD</keyword>
<dbReference type="Gene3D" id="3.30.465.10">
    <property type="match status" value="1"/>
</dbReference>
<dbReference type="InterPro" id="IPR051264">
    <property type="entry name" value="FAD-oxidored/transferase_4"/>
</dbReference>
<gene>
    <name evidence="7" type="ORF">SFHH103_063505</name>
</gene>
<evidence type="ECO:0000313" key="7">
    <source>
        <dbReference type="EMBL" id="CEO91185.1"/>
    </source>
</evidence>
<dbReference type="Gene3D" id="3.30.70.2190">
    <property type="match status" value="1"/>
</dbReference>
<dbReference type="FunFam" id="3.30.70.2190:FF:000001">
    <property type="entry name" value="D-2-hydroxyglutarate dehydrogenase mitochondrial"/>
    <property type="match status" value="1"/>
</dbReference>
<dbReference type="KEGG" id="sfh:SFHH103_063505"/>
<keyword evidence="5" id="KW-0560">Oxidoreductase</keyword>
<dbReference type="HOGENOM" id="CLU_017779_4_1_5"/>
<dbReference type="Pfam" id="PF02913">
    <property type="entry name" value="FAD-oxidase_C"/>
    <property type="match status" value="1"/>
</dbReference>
<keyword evidence="7" id="KW-0614">Plasmid</keyword>
<proteinExistence type="inferred from homology"/>
<dbReference type="GO" id="GO:0071949">
    <property type="term" value="F:FAD binding"/>
    <property type="evidence" value="ECO:0007669"/>
    <property type="project" value="InterPro"/>
</dbReference>
<dbReference type="InterPro" id="IPR016167">
    <property type="entry name" value="FAD-bd_PCMH_sub1"/>
</dbReference>
<evidence type="ECO:0000256" key="1">
    <source>
        <dbReference type="ARBA" id="ARBA00001974"/>
    </source>
</evidence>
<feature type="domain" description="FAD-binding PCMH-type" evidence="6">
    <location>
        <begin position="44"/>
        <end position="223"/>
    </location>
</feature>
<dbReference type="SUPFAM" id="SSF55103">
    <property type="entry name" value="FAD-linked oxidases, C-terminal domain"/>
    <property type="match status" value="1"/>
</dbReference>
<reference evidence="7 8" key="1">
    <citation type="journal article" date="2012" name="J. Bacteriol.">
        <title>Genome sequence of the soybean symbiont Sinorhizobium fredii HH103.</title>
        <authorList>
            <person name="Weidner S."/>
            <person name="Becker A."/>
            <person name="Bonilla I."/>
            <person name="Jaenicke S."/>
            <person name="Lloret J."/>
            <person name="Margaret I."/>
            <person name="Puhler A."/>
            <person name="Ruiz-Sainz J.E."/>
            <person name="Schneiker-Bekel S."/>
            <person name="Szczepanowski R."/>
            <person name="Vinardell J.M."/>
            <person name="Zehner S."/>
            <person name="Gottfert M."/>
        </authorList>
    </citation>
    <scope>NUCLEOTIDE SEQUENCE [LARGE SCALE GENOMIC DNA]</scope>
    <source>
        <strain evidence="7 8">HH103</strain>
        <plasmid evidence="8">pSfHH103e</plasmid>
    </source>
</reference>
<sequence>MDAAERNRPSEGVLEELRVELGAQAVLTGNDIPLRNRNDWSSKPPGEPLAVLRPSNAKEAARAVAACRAARLPFVPQGGLTGLCGGATPEPGWVAISLERMVGIEEIDAVSATMTVKAGTPLEIVQKAADEAGFLFPLDLGSRGSCAIGGNLSTNAGGNRVIRYGMTRDLVLGLEVVLPDGTVLTNLNKLLKNNAGYDLKHLFIGSEGTLGIITRVVLRLFPKPRSTAAALCALSSYTDVAALLAGARSGLGPILSAFEVMWPDYWQVVTERLKVRSPVASGHGFYVLVETHGSDEASDAARFQSWLEEMAESGILADAAVAQSHGQVKDFWAVRDACAEFGTGLGPHISYDIGLQVDRMDRFASRCKAALEANIPGCESVYYGHIGDGNLHLVAWVAGLPMEQQPKEAMDAIIYGLVREMGGSISAEHGIGTTKKKWLGHARSEPEIALMRVLKQALDPENLLNPGKVISL</sequence>
<dbReference type="PROSITE" id="PS51387">
    <property type="entry name" value="FAD_PCMH"/>
    <property type="match status" value="1"/>
</dbReference>
<geneLocation type="plasmid" evidence="7 8">
    <name>pSfHH103e</name>
</geneLocation>
<evidence type="ECO:0000256" key="2">
    <source>
        <dbReference type="ARBA" id="ARBA00008000"/>
    </source>
</evidence>
<comment type="similarity">
    <text evidence="2">Belongs to the FAD-binding oxidoreductase/transferase type 4 family.</text>
</comment>
<keyword evidence="3" id="KW-0285">Flavoprotein</keyword>
<dbReference type="SUPFAM" id="SSF56176">
    <property type="entry name" value="FAD-binding/transporter-associated domain-like"/>
    <property type="match status" value="1"/>
</dbReference>
<protein>
    <submittedName>
        <fullName evidence="7">Oxidoreductase</fullName>
    </submittedName>
</protein>
<dbReference type="Gene3D" id="3.30.43.10">
    <property type="entry name" value="Uridine Diphospho-n-acetylenolpyruvylglucosamine Reductase, domain 2"/>
    <property type="match status" value="1"/>
</dbReference>
<evidence type="ECO:0000256" key="4">
    <source>
        <dbReference type="ARBA" id="ARBA00022827"/>
    </source>
</evidence>
<dbReference type="EMBL" id="HE616899">
    <property type="protein sequence ID" value="CEO91185.1"/>
    <property type="molecule type" value="Genomic_DNA"/>
</dbReference>
<dbReference type="PANTHER" id="PTHR43716:SF1">
    <property type="entry name" value="D-2-HYDROXYGLUTARATE DEHYDROGENASE, MITOCHONDRIAL"/>
    <property type="match status" value="1"/>
</dbReference>
<evidence type="ECO:0000313" key="8">
    <source>
        <dbReference type="Proteomes" id="UP000007735"/>
    </source>
</evidence>
<dbReference type="InterPro" id="IPR016171">
    <property type="entry name" value="Vanillyl_alc_oxidase_C-sub2"/>
</dbReference>
<dbReference type="GO" id="GO:0016491">
    <property type="term" value="F:oxidoreductase activity"/>
    <property type="evidence" value="ECO:0007669"/>
    <property type="project" value="UniProtKB-KW"/>
</dbReference>
<evidence type="ECO:0000259" key="6">
    <source>
        <dbReference type="PROSITE" id="PS51387"/>
    </source>
</evidence>
<dbReference type="Proteomes" id="UP000007735">
    <property type="component" value="Plasmid pSfHH103e"/>
</dbReference>
<evidence type="ECO:0000256" key="3">
    <source>
        <dbReference type="ARBA" id="ARBA00022630"/>
    </source>
</evidence>
<dbReference type="RefSeq" id="WP_041410694.1">
    <property type="nucleotide sequence ID" value="NC_016815.1"/>
</dbReference>
<dbReference type="Pfam" id="PF01565">
    <property type="entry name" value="FAD_binding_4"/>
    <property type="match status" value="1"/>
</dbReference>
<name>A0A0B7MJK9_SINF1</name>
<accession>A0A0B7MJK9</accession>
<comment type="cofactor">
    <cofactor evidence="1">
        <name>FAD</name>
        <dbReference type="ChEBI" id="CHEBI:57692"/>
    </cofactor>
</comment>
<dbReference type="InterPro" id="IPR016169">
    <property type="entry name" value="FAD-bd_PCMH_sub2"/>
</dbReference>
<dbReference type="InterPro" id="IPR016164">
    <property type="entry name" value="FAD-linked_Oxase-like_C"/>
</dbReference>
<evidence type="ECO:0000256" key="5">
    <source>
        <dbReference type="ARBA" id="ARBA00023002"/>
    </source>
</evidence>
<dbReference type="InterPro" id="IPR016166">
    <property type="entry name" value="FAD-bd_PCMH"/>
</dbReference>
<dbReference type="AlphaFoldDB" id="A0A0B7MJK9"/>